<proteinExistence type="predicted"/>
<dbReference type="Gene3D" id="3.90.320.10">
    <property type="match status" value="1"/>
</dbReference>
<protein>
    <recommendedName>
        <fullName evidence="1">Putative exodeoxyribonuclease 8 PDDEXK-like domain-containing protein</fullName>
    </recommendedName>
</protein>
<evidence type="ECO:0000259" key="1">
    <source>
        <dbReference type="Pfam" id="PF12684"/>
    </source>
</evidence>
<comment type="caution">
    <text evidence="2">The sequence shown here is derived from an EMBL/GenBank/DDBJ whole genome shotgun (WGS) entry which is preliminary data.</text>
</comment>
<gene>
    <name evidence="2" type="ORF">EQG66_07555</name>
</gene>
<dbReference type="EMBL" id="SBKP01000006">
    <property type="protein sequence ID" value="RXR28924.1"/>
    <property type="molecule type" value="Genomic_DNA"/>
</dbReference>
<evidence type="ECO:0000313" key="2">
    <source>
        <dbReference type="EMBL" id="RXR28924.1"/>
    </source>
</evidence>
<dbReference type="Pfam" id="PF12684">
    <property type="entry name" value="DUF3799"/>
    <property type="match status" value="1"/>
</dbReference>
<organism evidence="2 3">
    <name type="scientific">Sphingobium fluviale</name>
    <dbReference type="NCBI Taxonomy" id="2506423"/>
    <lineage>
        <taxon>Bacteria</taxon>
        <taxon>Pseudomonadati</taxon>
        <taxon>Pseudomonadota</taxon>
        <taxon>Alphaproteobacteria</taxon>
        <taxon>Sphingomonadales</taxon>
        <taxon>Sphingomonadaceae</taxon>
        <taxon>Sphingobium</taxon>
    </lineage>
</organism>
<sequence>MTPLITKPGAYSGISNSDYHRNPHLLPDFSLSASGAKTILSHSLFHFWADSPMNPQRPADSDKPHFVEGRAAHDMLLLPDQWSKLYHVTPAGFSRAATRRWAEEIEAVEYAESRGKSILSHGQHQKVLAMADAIGLQSVARNALSNGEAEVTIAWQDKETGVWLRCRPDWLPHPVIKGADVRVVTDLKFMAPEYCSPAGFSSAIDRFGYHLAAAFYFEGIKHAYGKEPTHWLHLVVEKEFPYSVSLYPLPAADIERGRHQMRMAVTRFAEALSADKWPAYADEPTEVGLPGWARKTIDQFGSRQDAALINATSGE</sequence>
<dbReference type="InterPro" id="IPR024432">
    <property type="entry name" value="Put_RecE_PDDEXK-like_dom"/>
</dbReference>
<dbReference type="AlphaFoldDB" id="A0A4Q1KJW3"/>
<dbReference type="Proteomes" id="UP000290958">
    <property type="component" value="Unassembled WGS sequence"/>
</dbReference>
<evidence type="ECO:0000313" key="3">
    <source>
        <dbReference type="Proteomes" id="UP000290958"/>
    </source>
</evidence>
<dbReference type="OrthoDB" id="3292504at2"/>
<dbReference type="InterPro" id="IPR011604">
    <property type="entry name" value="PDDEXK-like_dom_sf"/>
</dbReference>
<feature type="domain" description="Putative exodeoxyribonuclease 8 PDDEXK-like" evidence="1">
    <location>
        <begin position="112"/>
        <end position="282"/>
    </location>
</feature>
<keyword evidence="3" id="KW-1185">Reference proteome</keyword>
<accession>A0A4Q1KJW3</accession>
<name>A0A4Q1KJW3_9SPHN</name>
<reference evidence="3" key="1">
    <citation type="submission" date="2019-01" db="EMBL/GenBank/DDBJ databases">
        <title>Cytophagaceae bacterium strain CAR-16.</title>
        <authorList>
            <person name="Chen W.-M."/>
        </authorList>
    </citation>
    <scope>NUCLEOTIDE SEQUENCE [LARGE SCALE GENOMIC DNA]</scope>
    <source>
        <strain evidence="3">CHR27</strain>
    </source>
</reference>
<dbReference type="RefSeq" id="WP_129403988.1">
    <property type="nucleotide sequence ID" value="NZ_SBKP01000006.1"/>
</dbReference>